<reference evidence="2" key="1">
    <citation type="submission" date="2014-09" db="EMBL/GenBank/DDBJ databases">
        <authorList>
            <person name="Sauder A.B."/>
            <person name="McKenzie Q.R."/>
            <person name="Temple L.M."/>
            <person name="Alexis B.K."/>
            <person name="Al-Atrache Z."/>
            <person name="Lewis L.O."/>
            <person name="Loesser-Casey K.E."/>
            <person name="Mitchell K.J."/>
        </authorList>
    </citation>
    <scope>NUCLEOTIDE SEQUENCE [LARGE SCALE GENOMIC DNA]</scope>
</reference>
<accession>A0A024B276</accession>
<dbReference type="Proteomes" id="UP000026900">
    <property type="component" value="Segment"/>
</dbReference>
<evidence type="ECO:0000313" key="2">
    <source>
        <dbReference type="Proteomes" id="UP000026900"/>
    </source>
</evidence>
<dbReference type="EMBL" id="KJ489399">
    <property type="protein sequence ID" value="AHZ10271.1"/>
    <property type="molecule type" value="Genomic_DNA"/>
</dbReference>
<name>A0A024B276_9CAUD</name>
<dbReference type="GeneID" id="19526253"/>
<evidence type="ECO:0000313" key="1">
    <source>
        <dbReference type="EMBL" id="AHZ10271.1"/>
    </source>
</evidence>
<protein>
    <submittedName>
        <fullName evidence="1">Uncharacterized protein</fullName>
    </submittedName>
</protein>
<proteinExistence type="predicted"/>
<keyword evidence="2" id="KW-1185">Reference proteome</keyword>
<dbReference type="RefSeq" id="YP_009036702.1">
    <property type="nucleotide sequence ID" value="NC_024213.1"/>
</dbReference>
<organism evidence="1 2">
    <name type="scientific">Bacillus phage Hakuna</name>
    <dbReference type="NCBI Taxonomy" id="1486659"/>
    <lineage>
        <taxon>Viruses</taxon>
        <taxon>Duplodnaviria</taxon>
        <taxon>Heunggongvirae</taxon>
        <taxon>Uroviricota</taxon>
        <taxon>Caudoviricetes</taxon>
        <taxon>Herelleviridae</taxon>
        <taxon>Bastillevirinae</taxon>
        <taxon>Wphvirus</taxon>
        <taxon>Wphvirus hakuna</taxon>
    </lineage>
</organism>
<sequence>MDNERLIGKWETHYLRKQHEGEKAMCTWAQARAAMQVEGLAIKLNSFKEGEYMYYISGNDFARAFGYGKRTVLHFNATRFVSQWAFVDSNHDIHVGFEPSDYDCQYMCQIVGRIK</sequence>
<dbReference type="KEGG" id="vg:19526253"/>